<reference evidence="10" key="1">
    <citation type="submission" date="2006-10" db="EMBL/GenBank/DDBJ databases">
        <authorList>
            <person name="Amadeo P."/>
            <person name="Zhao Q."/>
            <person name="Wortman J."/>
            <person name="Fraser-Liggett C."/>
            <person name="Carlton J."/>
        </authorList>
    </citation>
    <scope>NUCLEOTIDE SEQUENCE</scope>
    <source>
        <strain evidence="10">G3</strain>
    </source>
</reference>
<keyword evidence="11" id="KW-1185">Reference proteome</keyword>
<keyword evidence="2" id="KW-0479">Metal-binding</keyword>
<dbReference type="SMR" id="A2E4U4"/>
<keyword evidence="3 8" id="KW-0378">Hydrolase</keyword>
<dbReference type="GO" id="GO:0004722">
    <property type="term" value="F:protein serine/threonine phosphatase activity"/>
    <property type="evidence" value="ECO:0000318"/>
    <property type="project" value="GO_Central"/>
</dbReference>
<evidence type="ECO:0000256" key="1">
    <source>
        <dbReference type="ARBA" id="ARBA00001936"/>
    </source>
</evidence>
<dbReference type="InParanoid" id="A2E4U4"/>
<dbReference type="SMART" id="SM00156">
    <property type="entry name" value="PP2Ac"/>
    <property type="match status" value="1"/>
</dbReference>
<protein>
    <recommendedName>
        <fullName evidence="8">Serine/threonine-protein phosphatase</fullName>
        <ecNumber evidence="8">3.1.3.16</ecNumber>
    </recommendedName>
</protein>
<name>A2E4U4_TRIV3</name>
<dbReference type="KEGG" id="tva:4770238"/>
<evidence type="ECO:0000256" key="7">
    <source>
        <dbReference type="ARBA" id="ARBA00048336"/>
    </source>
</evidence>
<dbReference type="eggNOG" id="KOG0374">
    <property type="taxonomic scope" value="Eukaryota"/>
</dbReference>
<dbReference type="InterPro" id="IPR004843">
    <property type="entry name" value="Calcineurin-like_PHP"/>
</dbReference>
<organism evidence="10 11">
    <name type="scientific">Trichomonas vaginalis (strain ATCC PRA-98 / G3)</name>
    <dbReference type="NCBI Taxonomy" id="412133"/>
    <lineage>
        <taxon>Eukaryota</taxon>
        <taxon>Metamonada</taxon>
        <taxon>Parabasalia</taxon>
        <taxon>Trichomonadida</taxon>
        <taxon>Trichomonadidae</taxon>
        <taxon>Trichomonas</taxon>
    </lineage>
</organism>
<dbReference type="GO" id="GO:0005737">
    <property type="term" value="C:cytoplasm"/>
    <property type="evidence" value="ECO:0000318"/>
    <property type="project" value="GO_Central"/>
</dbReference>
<dbReference type="STRING" id="5722.A2E4U4"/>
<dbReference type="EC" id="3.1.3.16" evidence="8"/>
<dbReference type="PANTHER" id="PTHR11668:SF300">
    <property type="entry name" value="SERINE_THREONINE-PROTEIN PHOSPHATASE"/>
    <property type="match status" value="1"/>
</dbReference>
<evidence type="ECO:0000256" key="2">
    <source>
        <dbReference type="ARBA" id="ARBA00022723"/>
    </source>
</evidence>
<dbReference type="PANTHER" id="PTHR11668">
    <property type="entry name" value="SERINE/THREONINE PROTEIN PHOSPHATASE"/>
    <property type="match status" value="1"/>
</dbReference>
<evidence type="ECO:0000256" key="8">
    <source>
        <dbReference type="RuleBase" id="RU004273"/>
    </source>
</evidence>
<evidence type="ECO:0000256" key="3">
    <source>
        <dbReference type="ARBA" id="ARBA00022801"/>
    </source>
</evidence>
<keyword evidence="5" id="KW-0464">Manganese</keyword>
<evidence type="ECO:0000313" key="11">
    <source>
        <dbReference type="Proteomes" id="UP000001542"/>
    </source>
</evidence>
<dbReference type="Pfam" id="PF00149">
    <property type="entry name" value="Metallophos"/>
    <property type="match status" value="1"/>
</dbReference>
<dbReference type="InterPro" id="IPR050341">
    <property type="entry name" value="PP1_catalytic_subunit"/>
</dbReference>
<dbReference type="OrthoDB" id="10476010at2759"/>
<dbReference type="InterPro" id="IPR006186">
    <property type="entry name" value="Ser/Thr-sp_prot-phosphatase"/>
</dbReference>
<dbReference type="FunFam" id="3.60.21.10:FF:000146">
    <property type="entry name" value="Serine/threonine-protein phosphatase"/>
    <property type="match status" value="1"/>
</dbReference>
<dbReference type="GO" id="GO:0046872">
    <property type="term" value="F:metal ion binding"/>
    <property type="evidence" value="ECO:0007669"/>
    <property type="project" value="UniProtKB-KW"/>
</dbReference>
<dbReference type="Pfam" id="PF16891">
    <property type="entry name" value="STPPase_N"/>
    <property type="match status" value="1"/>
</dbReference>
<accession>A2E4U4</accession>
<dbReference type="InterPro" id="IPR029052">
    <property type="entry name" value="Metallo-depent_PP-like"/>
</dbReference>
<evidence type="ECO:0000256" key="4">
    <source>
        <dbReference type="ARBA" id="ARBA00022912"/>
    </source>
</evidence>
<feature type="domain" description="Serine/threonine specific protein phosphatases" evidence="9">
    <location>
        <begin position="254"/>
        <end position="259"/>
    </location>
</feature>
<sequence>MNVQDSFEIKHWYIKKAQFNGDPIIEKLMCKDMTFQLELMPIDHDPAKPLQATLRLCGRVFGQRNIICNLNIHYPNKIRPFINIPICYCFITTDPIYTVKSKISFKTLERGGWFNKDTLHITVTLAPSPEMPKSIGQIKKPPNLNDIIRRILSPHDVKCSSLLEKADINWLCAASSSLLLSQPTLLRVKAPILCVADLHGRYIDLLRIFKKYGFPDKVNYLFLGDYVDRGEDSLDIITLLLALKLRFPENLYMLRGNHECELISSQYGFKDECRRKGAPYQPFMLPFDSLPLAAIINDKVFCVHGGPSPSMTSLDDIQNFPRPRELPKEGIINDLTWADPSSKVQFYGPTIRNTSVSYGREAAKSFMETFGFEMILRAHEVVPNGYKFPFGEDMNVVTLFSAPNYYDENLGATMVFDENLRYAIDSFKDSTKSEAAEIMATDFNDQIQL</sequence>
<dbReference type="VEuPathDB" id="TrichDB:TVAG_160890"/>
<dbReference type="RefSeq" id="XP_001324506.1">
    <property type="nucleotide sequence ID" value="XM_001324471.1"/>
</dbReference>
<dbReference type="VEuPathDB" id="TrichDB:TVAGG3_0227880"/>
<evidence type="ECO:0000313" key="10">
    <source>
        <dbReference type="EMBL" id="EAY12283.1"/>
    </source>
</evidence>
<comment type="catalytic activity">
    <reaction evidence="6">
        <text>O-phospho-L-seryl-[protein] + H2O = L-seryl-[protein] + phosphate</text>
        <dbReference type="Rhea" id="RHEA:20629"/>
        <dbReference type="Rhea" id="RHEA-COMP:9863"/>
        <dbReference type="Rhea" id="RHEA-COMP:11604"/>
        <dbReference type="ChEBI" id="CHEBI:15377"/>
        <dbReference type="ChEBI" id="CHEBI:29999"/>
        <dbReference type="ChEBI" id="CHEBI:43474"/>
        <dbReference type="ChEBI" id="CHEBI:83421"/>
        <dbReference type="EC" id="3.1.3.16"/>
    </reaction>
</comment>
<dbReference type="Gene3D" id="3.60.21.10">
    <property type="match status" value="1"/>
</dbReference>
<evidence type="ECO:0000256" key="6">
    <source>
        <dbReference type="ARBA" id="ARBA00047761"/>
    </source>
</evidence>
<evidence type="ECO:0000259" key="9">
    <source>
        <dbReference type="PROSITE" id="PS00125"/>
    </source>
</evidence>
<comment type="cofactor">
    <cofactor evidence="1">
        <name>Mn(2+)</name>
        <dbReference type="ChEBI" id="CHEBI:29035"/>
    </cofactor>
</comment>
<dbReference type="GO" id="GO:0005634">
    <property type="term" value="C:nucleus"/>
    <property type="evidence" value="ECO:0000318"/>
    <property type="project" value="GO_Central"/>
</dbReference>
<dbReference type="PRINTS" id="PR00114">
    <property type="entry name" value="STPHPHTASE"/>
</dbReference>
<dbReference type="SUPFAM" id="SSF56300">
    <property type="entry name" value="Metallo-dependent phosphatases"/>
    <property type="match status" value="1"/>
</dbReference>
<comment type="similarity">
    <text evidence="8">Belongs to the PPP phosphatase family.</text>
</comment>
<dbReference type="AlphaFoldDB" id="A2E4U4"/>
<dbReference type="PROSITE" id="PS00125">
    <property type="entry name" value="SER_THR_PHOSPHATASE"/>
    <property type="match status" value="1"/>
</dbReference>
<dbReference type="EMBL" id="DS113304">
    <property type="protein sequence ID" value="EAY12283.1"/>
    <property type="molecule type" value="Genomic_DNA"/>
</dbReference>
<comment type="catalytic activity">
    <reaction evidence="7 8">
        <text>O-phospho-L-threonyl-[protein] + H2O = L-threonyl-[protein] + phosphate</text>
        <dbReference type="Rhea" id="RHEA:47004"/>
        <dbReference type="Rhea" id="RHEA-COMP:11060"/>
        <dbReference type="Rhea" id="RHEA-COMP:11605"/>
        <dbReference type="ChEBI" id="CHEBI:15377"/>
        <dbReference type="ChEBI" id="CHEBI:30013"/>
        <dbReference type="ChEBI" id="CHEBI:43474"/>
        <dbReference type="ChEBI" id="CHEBI:61977"/>
        <dbReference type="EC" id="3.1.3.16"/>
    </reaction>
</comment>
<keyword evidence="4" id="KW-0904">Protein phosphatase</keyword>
<dbReference type="InterPro" id="IPR031675">
    <property type="entry name" value="STPPase_N"/>
</dbReference>
<proteinExistence type="inferred from homology"/>
<evidence type="ECO:0000256" key="5">
    <source>
        <dbReference type="ARBA" id="ARBA00023211"/>
    </source>
</evidence>
<dbReference type="Proteomes" id="UP000001542">
    <property type="component" value="Unassembled WGS sequence"/>
</dbReference>
<reference evidence="10" key="2">
    <citation type="journal article" date="2007" name="Science">
        <title>Draft genome sequence of the sexually transmitted pathogen Trichomonas vaginalis.</title>
        <authorList>
            <person name="Carlton J.M."/>
            <person name="Hirt R.P."/>
            <person name="Silva J.C."/>
            <person name="Delcher A.L."/>
            <person name="Schatz M."/>
            <person name="Zhao Q."/>
            <person name="Wortman J.R."/>
            <person name="Bidwell S.L."/>
            <person name="Alsmark U.C.M."/>
            <person name="Besteiro S."/>
            <person name="Sicheritz-Ponten T."/>
            <person name="Noel C.J."/>
            <person name="Dacks J.B."/>
            <person name="Foster P.G."/>
            <person name="Simillion C."/>
            <person name="Van de Peer Y."/>
            <person name="Miranda-Saavedra D."/>
            <person name="Barton G.J."/>
            <person name="Westrop G.D."/>
            <person name="Mueller S."/>
            <person name="Dessi D."/>
            <person name="Fiori P.L."/>
            <person name="Ren Q."/>
            <person name="Paulsen I."/>
            <person name="Zhang H."/>
            <person name="Bastida-Corcuera F.D."/>
            <person name="Simoes-Barbosa A."/>
            <person name="Brown M.T."/>
            <person name="Hayes R.D."/>
            <person name="Mukherjee M."/>
            <person name="Okumura C.Y."/>
            <person name="Schneider R."/>
            <person name="Smith A.J."/>
            <person name="Vanacova S."/>
            <person name="Villalvazo M."/>
            <person name="Haas B.J."/>
            <person name="Pertea M."/>
            <person name="Feldblyum T.V."/>
            <person name="Utterback T.R."/>
            <person name="Shu C.L."/>
            <person name="Osoegawa K."/>
            <person name="de Jong P.J."/>
            <person name="Hrdy I."/>
            <person name="Horvathova L."/>
            <person name="Zubacova Z."/>
            <person name="Dolezal P."/>
            <person name="Malik S.B."/>
            <person name="Logsdon J.M. Jr."/>
            <person name="Henze K."/>
            <person name="Gupta A."/>
            <person name="Wang C.C."/>
            <person name="Dunne R.L."/>
            <person name="Upcroft J.A."/>
            <person name="Upcroft P."/>
            <person name="White O."/>
            <person name="Salzberg S.L."/>
            <person name="Tang P."/>
            <person name="Chiu C.-H."/>
            <person name="Lee Y.-S."/>
            <person name="Embley T.M."/>
            <person name="Coombs G.H."/>
            <person name="Mottram J.C."/>
            <person name="Tachezy J."/>
            <person name="Fraser-Liggett C.M."/>
            <person name="Johnson P.J."/>
        </authorList>
    </citation>
    <scope>NUCLEOTIDE SEQUENCE [LARGE SCALE GENOMIC DNA]</scope>
    <source>
        <strain evidence="10">G3</strain>
    </source>
</reference>
<gene>
    <name evidence="10" type="ORF">TVAG_160890</name>
</gene>